<feature type="binding site" evidence="6">
    <location>
        <position position="166"/>
    </location>
    <ligand>
        <name>Mg(2+)</name>
        <dbReference type="ChEBI" id="CHEBI:18420"/>
    </ligand>
</feature>
<dbReference type="CDD" id="cd16841">
    <property type="entry name" value="RraA_family"/>
    <property type="match status" value="1"/>
</dbReference>
<keyword evidence="4" id="KW-0456">Lyase</keyword>
<protein>
    <submittedName>
        <fullName evidence="8">Uncharacterized protein</fullName>
    </submittedName>
</protein>
<dbReference type="Pfam" id="PF03737">
    <property type="entry name" value="RraA-like"/>
    <property type="match status" value="1"/>
</dbReference>
<keyword evidence="6" id="KW-0479">Metal-binding</keyword>
<dbReference type="CDD" id="cd00452">
    <property type="entry name" value="KDPG_aldolase"/>
    <property type="match status" value="1"/>
</dbReference>
<dbReference type="GO" id="GO:0046872">
    <property type="term" value="F:metal ion binding"/>
    <property type="evidence" value="ECO:0007669"/>
    <property type="project" value="UniProtKB-KW"/>
</dbReference>
<evidence type="ECO:0000256" key="4">
    <source>
        <dbReference type="ARBA" id="ARBA00023239"/>
    </source>
</evidence>
<organism evidence="8">
    <name type="scientific">Micromonas pusilla</name>
    <name type="common">Picoplanktonic green alga</name>
    <name type="synonym">Chromulina pusilla</name>
    <dbReference type="NCBI Taxonomy" id="38833"/>
    <lineage>
        <taxon>Eukaryota</taxon>
        <taxon>Viridiplantae</taxon>
        <taxon>Chlorophyta</taxon>
        <taxon>Mamiellophyceae</taxon>
        <taxon>Mamiellales</taxon>
        <taxon>Mamiellaceae</taxon>
        <taxon>Micromonas</taxon>
    </lineage>
</organism>
<dbReference type="InterPro" id="IPR000887">
    <property type="entry name" value="Aldlse_KDPG_KHG"/>
</dbReference>
<name>A0A6U0FLA0_MICPS</name>
<dbReference type="OMA" id="GWPTSHV"/>
<dbReference type="Pfam" id="PF01081">
    <property type="entry name" value="Aldolase"/>
    <property type="match status" value="1"/>
</dbReference>
<dbReference type="PANTHER" id="PTHR30246:SF1">
    <property type="entry name" value="2-DEHYDRO-3-DEOXY-6-PHOSPHOGALACTONATE ALDOLASE-RELATED"/>
    <property type="match status" value="1"/>
</dbReference>
<comment type="cofactor">
    <cofactor evidence="6">
        <name>Mg(2+)</name>
        <dbReference type="ChEBI" id="CHEBI:18420"/>
    </cofactor>
</comment>
<gene>
    <name evidence="7" type="ORF">MPUS1402_LOCUS2185</name>
    <name evidence="8" type="ORF">MPUS1402_LOCUS2186</name>
</gene>
<evidence type="ECO:0000256" key="2">
    <source>
        <dbReference type="ARBA" id="ARBA00006906"/>
    </source>
</evidence>
<evidence type="ECO:0000256" key="1">
    <source>
        <dbReference type="ARBA" id="ARBA00004761"/>
    </source>
</evidence>
<dbReference type="GO" id="GO:0016829">
    <property type="term" value="F:lyase activity"/>
    <property type="evidence" value="ECO:0007669"/>
    <property type="project" value="UniProtKB-KW"/>
</dbReference>
<dbReference type="PANTHER" id="PTHR30246">
    <property type="entry name" value="2-KETO-3-DEOXY-6-PHOSPHOGLUCONATE ALDOLASE"/>
    <property type="match status" value="1"/>
</dbReference>
<reference evidence="8" key="1">
    <citation type="submission" date="2021-01" db="EMBL/GenBank/DDBJ databases">
        <authorList>
            <person name="Corre E."/>
            <person name="Pelletier E."/>
            <person name="Niang G."/>
            <person name="Scheremetjew M."/>
            <person name="Finn R."/>
            <person name="Kale V."/>
            <person name="Holt S."/>
            <person name="Cochrane G."/>
            <person name="Meng A."/>
            <person name="Brown T."/>
            <person name="Cohen L."/>
        </authorList>
    </citation>
    <scope>NUCLEOTIDE SEQUENCE</scope>
    <source>
        <strain evidence="8">RCC1614</strain>
    </source>
</reference>
<sequence length="545" mass="57826">MSGALRSLAKRAFTAATVAPRRAANVPYLLNTARALTGPASGGHISDELLEKLGTLSTQALIDGLWVMGWPTSHVMGARPLTEGQKKMVGRAITLQFAATRPDIAADKPAGMDSPEYEAFEACAGNKGVVVMSSIGPWESVGGDIKFLRLKQLECRGLVTDGSVRDTGVLREYAFPVFSHSTTPRQGPHVHQPWAANVVINCGGVVVRPGDAVIGDDDGCIIVPASHAQQVYDIAHSREVVEEIVKEELTKNPGPPGKYYPFMTGKIKPESPLGKLLTSKGVKFTHTAARPGARATTRSVVSPMNRYKTLGARRMSTRATHPFGRPEGHYVRTHLEMEKVLKEFEIHKACAVLRTGIDGAVLPAMDAAVAGGFRLAEFTLTTPGCLDAVAEYASNRPEVLTGVGTVLTVQDAKDAMDAGAKFIVSPCLIPEVVEWCAKNNIVSAPGCGTPTEMVQAFKLGAPIQKLFPGVAGGPGWVKAVSAALPFLRINPTSGVEIDTAADYLRSGAKSLGFVAPAFPPELVKNKDWDGISEIARKIHAAVASA</sequence>
<comment type="similarity">
    <text evidence="2">Belongs to the KHG/KDPG aldolase family.</text>
</comment>
<evidence type="ECO:0000256" key="6">
    <source>
        <dbReference type="PIRSR" id="PIRSR605493-1"/>
    </source>
</evidence>
<dbReference type="Gene3D" id="3.20.20.70">
    <property type="entry name" value="Aldolase class I"/>
    <property type="match status" value="1"/>
</dbReference>
<dbReference type="SUPFAM" id="SSF89562">
    <property type="entry name" value="RraA-like"/>
    <property type="match status" value="1"/>
</dbReference>
<dbReference type="EMBL" id="HBDY01002883">
    <property type="protein sequence ID" value="CAD8230216.1"/>
    <property type="molecule type" value="Transcribed_RNA"/>
</dbReference>
<evidence type="ECO:0000313" key="8">
    <source>
        <dbReference type="EMBL" id="CAD8230218.1"/>
    </source>
</evidence>
<feature type="binding site" evidence="6">
    <location>
        <position position="165"/>
    </location>
    <ligand>
        <name>substrate</name>
    </ligand>
</feature>
<dbReference type="EMBL" id="HBDY01002884">
    <property type="protein sequence ID" value="CAD8230218.1"/>
    <property type="molecule type" value="Transcribed_RNA"/>
</dbReference>
<proteinExistence type="inferred from homology"/>
<accession>A0A6U0FLA0</accession>
<dbReference type="InterPro" id="IPR005493">
    <property type="entry name" value="RraA/RraA-like"/>
</dbReference>
<dbReference type="SUPFAM" id="SSF51569">
    <property type="entry name" value="Aldolase"/>
    <property type="match status" value="1"/>
</dbReference>
<dbReference type="AlphaFoldDB" id="A0A6U0FLA0"/>
<comment type="pathway">
    <text evidence="1">Carbohydrate acid metabolism.</text>
</comment>
<evidence type="ECO:0000313" key="7">
    <source>
        <dbReference type="EMBL" id="CAD8230216.1"/>
    </source>
</evidence>
<dbReference type="Gene3D" id="3.50.30.40">
    <property type="entry name" value="Ribonuclease E inhibitor RraA/RraA-like"/>
    <property type="match status" value="1"/>
</dbReference>
<evidence type="ECO:0000256" key="3">
    <source>
        <dbReference type="ARBA" id="ARBA00011233"/>
    </source>
</evidence>
<keyword evidence="6" id="KW-0460">Magnesium</keyword>
<keyword evidence="5" id="KW-0119">Carbohydrate metabolism</keyword>
<evidence type="ECO:0000256" key="5">
    <source>
        <dbReference type="ARBA" id="ARBA00023277"/>
    </source>
</evidence>
<dbReference type="InterPro" id="IPR013785">
    <property type="entry name" value="Aldolase_TIM"/>
</dbReference>
<comment type="subunit">
    <text evidence="3">Homotrimer.</text>
</comment>
<dbReference type="InterPro" id="IPR036704">
    <property type="entry name" value="RraA/RraA-like_sf"/>
</dbReference>